<accession>A0AAE0V940</accession>
<gene>
    <name evidence="1" type="ORF">QTP70_007281</name>
</gene>
<comment type="caution">
    <text evidence="1">The sequence shown here is derived from an EMBL/GenBank/DDBJ whole genome shotgun (WGS) entry which is preliminary data.</text>
</comment>
<dbReference type="Proteomes" id="UP001274896">
    <property type="component" value="Unassembled WGS sequence"/>
</dbReference>
<dbReference type="EMBL" id="JAUCMX010000006">
    <property type="protein sequence ID" value="KAK3542938.1"/>
    <property type="molecule type" value="Genomic_DNA"/>
</dbReference>
<organism evidence="1 2">
    <name type="scientific">Hemibagrus guttatus</name>
    <dbReference type="NCBI Taxonomy" id="175788"/>
    <lineage>
        <taxon>Eukaryota</taxon>
        <taxon>Metazoa</taxon>
        <taxon>Chordata</taxon>
        <taxon>Craniata</taxon>
        <taxon>Vertebrata</taxon>
        <taxon>Euteleostomi</taxon>
        <taxon>Actinopterygii</taxon>
        <taxon>Neopterygii</taxon>
        <taxon>Teleostei</taxon>
        <taxon>Ostariophysi</taxon>
        <taxon>Siluriformes</taxon>
        <taxon>Bagridae</taxon>
        <taxon>Hemibagrus</taxon>
    </lineage>
</organism>
<evidence type="ECO:0000313" key="1">
    <source>
        <dbReference type="EMBL" id="KAK3542938.1"/>
    </source>
</evidence>
<name>A0AAE0V940_9TELE</name>
<keyword evidence="2" id="KW-1185">Reference proteome</keyword>
<sequence>MLKSGIIMEVTEAADWCAPMVPVVKKNGKKVIKAEERRHVALHQMQSAINRIRLVALDPVWDSGDNLPKQHLTNHILWLFRVMPLSPPEAPEEPWNKTEIPLLC</sequence>
<reference evidence="1" key="1">
    <citation type="submission" date="2023-06" db="EMBL/GenBank/DDBJ databases">
        <title>Male Hemibagrus guttatus genome.</title>
        <authorList>
            <person name="Bian C."/>
        </authorList>
    </citation>
    <scope>NUCLEOTIDE SEQUENCE</scope>
    <source>
        <strain evidence="1">Male_cb2023</strain>
        <tissue evidence="1">Muscle</tissue>
    </source>
</reference>
<dbReference type="AlphaFoldDB" id="A0AAE0V940"/>
<protein>
    <submittedName>
        <fullName evidence="1">Uncharacterized protein</fullName>
    </submittedName>
</protein>
<proteinExistence type="predicted"/>
<evidence type="ECO:0000313" key="2">
    <source>
        <dbReference type="Proteomes" id="UP001274896"/>
    </source>
</evidence>